<dbReference type="CDD" id="cd03216">
    <property type="entry name" value="ABC_Carb_Monos_I"/>
    <property type="match status" value="1"/>
</dbReference>
<evidence type="ECO:0000256" key="5">
    <source>
        <dbReference type="ARBA" id="ARBA00022741"/>
    </source>
</evidence>
<organism evidence="10 11">
    <name type="scientific">Thermanaerothrix daxensis</name>
    <dbReference type="NCBI Taxonomy" id="869279"/>
    <lineage>
        <taxon>Bacteria</taxon>
        <taxon>Bacillati</taxon>
        <taxon>Chloroflexota</taxon>
        <taxon>Anaerolineae</taxon>
        <taxon>Anaerolineales</taxon>
        <taxon>Anaerolineaceae</taxon>
        <taxon>Thermanaerothrix</taxon>
    </lineage>
</organism>
<evidence type="ECO:0000256" key="7">
    <source>
        <dbReference type="ARBA" id="ARBA00022967"/>
    </source>
</evidence>
<dbReference type="InterPro" id="IPR017871">
    <property type="entry name" value="ABC_transporter-like_CS"/>
</dbReference>
<protein>
    <submittedName>
        <fullName evidence="10">ABC transporter ATP-binding protein</fullName>
    </submittedName>
</protein>
<dbReference type="Proteomes" id="UP000050544">
    <property type="component" value="Unassembled WGS sequence"/>
</dbReference>
<keyword evidence="2" id="KW-0813">Transport</keyword>
<dbReference type="GO" id="GO:0016887">
    <property type="term" value="F:ATP hydrolysis activity"/>
    <property type="evidence" value="ECO:0007669"/>
    <property type="project" value="InterPro"/>
</dbReference>
<sequence length="514" mass="56647">MAALVEMDNIVKIYPNGVVANDGVSFSVERGEIHALVGENGAGKTTLMKILYGEERPTSGVIRINGNSVHFHSPQDAIRLGIGMVHQNFMQIPSLTVAENIVLGKEPTRRGLLDRKAAIQITEELSRQYGLKVDPEATIESVNVGMRQRVEILKILYRGAQILILDEPTAVLTPQETTELFKSIRTLVKQGKTVIFITHKLREVKEISDRVTVMRGGRVMGTLLTHEATREGLARMMVGRDVFLEVSKPPQVRGEKVLEVCDLTYVSETGRQVLRGVSFNVYAGEILGVAGVEGNGQTELVEVLTGLRPATGGEARVLGTPILNRTPRAVRLAGVAHIPEDRLTNGLALQATINENLIVDRYFRPPFRRGWFIDNNEVRRHGQQLIEIFDIRTPGGEVPVASLSGGNMQKVILAREFSSQPQLLIAAQPTRGVDVGATEFIREQLVEQRNRGTAVLLVSADLAEVMSLSDRLVVMYEGQITGVFPEAAKATEEEIGYYMLGVKRQSPEEMEAYL</sequence>
<keyword evidence="3" id="KW-1003">Cell membrane</keyword>
<dbReference type="InterPro" id="IPR050107">
    <property type="entry name" value="ABC_carbohydrate_import_ATPase"/>
</dbReference>
<dbReference type="PANTHER" id="PTHR43790">
    <property type="entry name" value="CARBOHYDRATE TRANSPORT ATP-BINDING PROTEIN MG119-RELATED"/>
    <property type="match status" value="1"/>
</dbReference>
<evidence type="ECO:0000313" key="10">
    <source>
        <dbReference type="EMBL" id="KPL84359.1"/>
    </source>
</evidence>
<keyword evidence="5" id="KW-0547">Nucleotide-binding</keyword>
<dbReference type="EMBL" id="LGKO01000002">
    <property type="protein sequence ID" value="KPL84359.1"/>
    <property type="molecule type" value="Genomic_DNA"/>
</dbReference>
<dbReference type="PATRIC" id="fig|869279.4.peg.884"/>
<evidence type="ECO:0000256" key="2">
    <source>
        <dbReference type="ARBA" id="ARBA00022448"/>
    </source>
</evidence>
<evidence type="ECO:0000256" key="6">
    <source>
        <dbReference type="ARBA" id="ARBA00022840"/>
    </source>
</evidence>
<dbReference type="InterPro" id="IPR003439">
    <property type="entry name" value="ABC_transporter-like_ATP-bd"/>
</dbReference>
<dbReference type="OrthoDB" id="9771863at2"/>
<dbReference type="SMART" id="SM00382">
    <property type="entry name" value="AAA"/>
    <property type="match status" value="1"/>
</dbReference>
<keyword evidence="4" id="KW-0677">Repeat</keyword>
<proteinExistence type="predicted"/>
<dbReference type="Pfam" id="PF00005">
    <property type="entry name" value="ABC_tran"/>
    <property type="match status" value="2"/>
</dbReference>
<feature type="domain" description="ABC transporter" evidence="9">
    <location>
        <begin position="5"/>
        <end position="241"/>
    </location>
</feature>
<dbReference type="FunFam" id="3.40.50.300:FF:000127">
    <property type="entry name" value="Ribose import ATP-binding protein RbsA"/>
    <property type="match status" value="1"/>
</dbReference>
<keyword evidence="11" id="KW-1185">Reference proteome</keyword>
<keyword evidence="6 10" id="KW-0067">ATP-binding</keyword>
<dbReference type="InterPro" id="IPR027417">
    <property type="entry name" value="P-loop_NTPase"/>
</dbReference>
<keyword evidence="8" id="KW-0472">Membrane</keyword>
<dbReference type="PANTHER" id="PTHR43790:SF4">
    <property type="entry name" value="GUANOSINE IMPORT ATP-BINDING PROTEIN NUPO"/>
    <property type="match status" value="1"/>
</dbReference>
<gene>
    <name evidence="10" type="ORF">SE15_04365</name>
</gene>
<evidence type="ECO:0000256" key="1">
    <source>
        <dbReference type="ARBA" id="ARBA00004202"/>
    </source>
</evidence>
<dbReference type="AlphaFoldDB" id="A0A0P6XVV0"/>
<dbReference type="RefSeq" id="WP_054520863.1">
    <property type="nucleotide sequence ID" value="NZ_LGKO01000002.1"/>
</dbReference>
<name>A0A0P6XVV0_9CHLR</name>
<comment type="subcellular location">
    <subcellularLocation>
        <location evidence="1">Cell membrane</location>
        <topology evidence="1">Peripheral membrane protein</topology>
    </subcellularLocation>
</comment>
<dbReference type="GO" id="GO:0005524">
    <property type="term" value="F:ATP binding"/>
    <property type="evidence" value="ECO:0007669"/>
    <property type="project" value="UniProtKB-KW"/>
</dbReference>
<dbReference type="InterPro" id="IPR003593">
    <property type="entry name" value="AAA+_ATPase"/>
</dbReference>
<dbReference type="GO" id="GO:0005886">
    <property type="term" value="C:plasma membrane"/>
    <property type="evidence" value="ECO:0007669"/>
    <property type="project" value="UniProtKB-SubCell"/>
</dbReference>
<dbReference type="PROSITE" id="PS50893">
    <property type="entry name" value="ABC_TRANSPORTER_2"/>
    <property type="match status" value="2"/>
</dbReference>
<evidence type="ECO:0000256" key="3">
    <source>
        <dbReference type="ARBA" id="ARBA00022475"/>
    </source>
</evidence>
<dbReference type="SUPFAM" id="SSF52540">
    <property type="entry name" value="P-loop containing nucleoside triphosphate hydrolases"/>
    <property type="match status" value="2"/>
</dbReference>
<evidence type="ECO:0000259" key="9">
    <source>
        <dbReference type="PROSITE" id="PS50893"/>
    </source>
</evidence>
<evidence type="ECO:0000256" key="4">
    <source>
        <dbReference type="ARBA" id="ARBA00022737"/>
    </source>
</evidence>
<keyword evidence="7" id="KW-1278">Translocase</keyword>
<evidence type="ECO:0000313" key="11">
    <source>
        <dbReference type="Proteomes" id="UP000050544"/>
    </source>
</evidence>
<dbReference type="CDD" id="cd03215">
    <property type="entry name" value="ABC_Carb_Monos_II"/>
    <property type="match status" value="1"/>
</dbReference>
<dbReference type="STRING" id="869279.SE15_04365"/>
<accession>A0A0P6XVV0</accession>
<feature type="domain" description="ABC transporter" evidence="9">
    <location>
        <begin position="258"/>
        <end position="502"/>
    </location>
</feature>
<evidence type="ECO:0000256" key="8">
    <source>
        <dbReference type="ARBA" id="ARBA00023136"/>
    </source>
</evidence>
<reference evidence="10 11" key="1">
    <citation type="submission" date="2015-07" db="EMBL/GenBank/DDBJ databases">
        <title>Whole genome sequence of Thermanaerothrix daxensis DSM 23592.</title>
        <authorList>
            <person name="Hemp J."/>
            <person name="Ward L.M."/>
            <person name="Pace L.A."/>
            <person name="Fischer W.W."/>
        </authorList>
    </citation>
    <scope>NUCLEOTIDE SEQUENCE [LARGE SCALE GENOMIC DNA]</scope>
    <source>
        <strain evidence="10 11">GNS-1</strain>
    </source>
</reference>
<comment type="caution">
    <text evidence="10">The sequence shown here is derived from an EMBL/GenBank/DDBJ whole genome shotgun (WGS) entry which is preliminary data.</text>
</comment>
<dbReference type="Gene3D" id="3.40.50.300">
    <property type="entry name" value="P-loop containing nucleotide triphosphate hydrolases"/>
    <property type="match status" value="2"/>
</dbReference>
<dbReference type="PROSITE" id="PS00211">
    <property type="entry name" value="ABC_TRANSPORTER_1"/>
    <property type="match status" value="1"/>
</dbReference>